<dbReference type="Proteomes" id="UP001174677">
    <property type="component" value="Chromosome 11"/>
</dbReference>
<protein>
    <recommendedName>
        <fullName evidence="4">Retropepsins domain-containing protein</fullName>
    </recommendedName>
</protein>
<evidence type="ECO:0000256" key="1">
    <source>
        <dbReference type="SAM" id="MobiDB-lite"/>
    </source>
</evidence>
<name>A0ABQ9LLV8_HEVBR</name>
<evidence type="ECO:0000313" key="3">
    <source>
        <dbReference type="Proteomes" id="UP001174677"/>
    </source>
</evidence>
<evidence type="ECO:0000313" key="2">
    <source>
        <dbReference type="EMBL" id="KAJ9168275.1"/>
    </source>
</evidence>
<reference evidence="2" key="1">
    <citation type="journal article" date="2023" name="Plant Biotechnol. J.">
        <title>Chromosome-level wild Hevea brasiliensis genome provides new tools for genomic-assisted breeding and valuable loci to elevate rubber yield.</title>
        <authorList>
            <person name="Cheng H."/>
            <person name="Song X."/>
            <person name="Hu Y."/>
            <person name="Wu T."/>
            <person name="Yang Q."/>
            <person name="An Z."/>
            <person name="Feng S."/>
            <person name="Deng Z."/>
            <person name="Wu W."/>
            <person name="Zeng X."/>
            <person name="Tu M."/>
            <person name="Wang X."/>
            <person name="Huang H."/>
        </authorList>
    </citation>
    <scope>NUCLEOTIDE SEQUENCE</scope>
    <source>
        <strain evidence="2">MT/VB/25A 57/8</strain>
    </source>
</reference>
<proteinExistence type="predicted"/>
<sequence length="94" mass="10827">MHLKRFVRKKEASSKREDKGKRKAQPMPMNDRSNGTIQMIIIGPSTSPHQVSLVIKVIIHNFNIQKLLIDNGSKVNLLPYRVLQLMNIKNEHLT</sequence>
<feature type="region of interest" description="Disordered" evidence="1">
    <location>
        <begin position="1"/>
        <end position="34"/>
    </location>
</feature>
<organism evidence="2 3">
    <name type="scientific">Hevea brasiliensis</name>
    <name type="common">Para rubber tree</name>
    <name type="synonym">Siphonia brasiliensis</name>
    <dbReference type="NCBI Taxonomy" id="3981"/>
    <lineage>
        <taxon>Eukaryota</taxon>
        <taxon>Viridiplantae</taxon>
        <taxon>Streptophyta</taxon>
        <taxon>Embryophyta</taxon>
        <taxon>Tracheophyta</taxon>
        <taxon>Spermatophyta</taxon>
        <taxon>Magnoliopsida</taxon>
        <taxon>eudicotyledons</taxon>
        <taxon>Gunneridae</taxon>
        <taxon>Pentapetalae</taxon>
        <taxon>rosids</taxon>
        <taxon>fabids</taxon>
        <taxon>Malpighiales</taxon>
        <taxon>Euphorbiaceae</taxon>
        <taxon>Crotonoideae</taxon>
        <taxon>Micrandreae</taxon>
        <taxon>Hevea</taxon>
    </lineage>
</organism>
<gene>
    <name evidence="2" type="ORF">P3X46_019821</name>
</gene>
<accession>A0ABQ9LLV8</accession>
<dbReference type="EMBL" id="JARPOI010000011">
    <property type="protein sequence ID" value="KAJ9168275.1"/>
    <property type="molecule type" value="Genomic_DNA"/>
</dbReference>
<comment type="caution">
    <text evidence="2">The sequence shown here is derived from an EMBL/GenBank/DDBJ whole genome shotgun (WGS) entry which is preliminary data.</text>
</comment>
<feature type="compositionally biased region" description="Basic and acidic residues" evidence="1">
    <location>
        <begin position="9"/>
        <end position="20"/>
    </location>
</feature>
<evidence type="ECO:0008006" key="4">
    <source>
        <dbReference type="Google" id="ProtNLM"/>
    </source>
</evidence>
<keyword evidence="3" id="KW-1185">Reference proteome</keyword>